<gene>
    <name evidence="2" type="ORF">Y1Q_0007365</name>
</gene>
<dbReference type="AlphaFoldDB" id="A0A151P834"/>
<comment type="caution">
    <text evidence="2">The sequence shown here is derived from an EMBL/GenBank/DDBJ whole genome shotgun (WGS) entry which is preliminary data.</text>
</comment>
<protein>
    <submittedName>
        <fullName evidence="2">Uncharacterized protein</fullName>
    </submittedName>
</protein>
<proteinExistence type="predicted"/>
<accession>A0A151P834</accession>
<dbReference type="Proteomes" id="UP000050525">
    <property type="component" value="Unassembled WGS sequence"/>
</dbReference>
<keyword evidence="3" id="KW-1185">Reference proteome</keyword>
<sequence>MRREAVARLSAKTIGQSRQSGEPISERVRARPIVGPGGEPQKGAWRHGEGGAGGEGRFRLEDTGRGAGPQGRSGAGVIPAGYGCDGSGARNLIYAESSQKWLHDSDQPVRNAL</sequence>
<evidence type="ECO:0000256" key="1">
    <source>
        <dbReference type="SAM" id="MobiDB-lite"/>
    </source>
</evidence>
<feature type="compositionally biased region" description="Gly residues" evidence="1">
    <location>
        <begin position="65"/>
        <end position="74"/>
    </location>
</feature>
<organism evidence="2 3">
    <name type="scientific">Alligator mississippiensis</name>
    <name type="common">American alligator</name>
    <dbReference type="NCBI Taxonomy" id="8496"/>
    <lineage>
        <taxon>Eukaryota</taxon>
        <taxon>Metazoa</taxon>
        <taxon>Chordata</taxon>
        <taxon>Craniata</taxon>
        <taxon>Vertebrata</taxon>
        <taxon>Euteleostomi</taxon>
        <taxon>Archelosauria</taxon>
        <taxon>Archosauria</taxon>
        <taxon>Crocodylia</taxon>
        <taxon>Alligatoridae</taxon>
        <taxon>Alligatorinae</taxon>
        <taxon>Alligator</taxon>
    </lineage>
</organism>
<feature type="region of interest" description="Disordered" evidence="1">
    <location>
        <begin position="1"/>
        <end position="81"/>
    </location>
</feature>
<name>A0A151P834_ALLMI</name>
<feature type="compositionally biased region" description="Polar residues" evidence="1">
    <location>
        <begin position="13"/>
        <end position="22"/>
    </location>
</feature>
<evidence type="ECO:0000313" key="3">
    <source>
        <dbReference type="Proteomes" id="UP000050525"/>
    </source>
</evidence>
<dbReference type="EMBL" id="AKHW03000635">
    <property type="protein sequence ID" value="KYO45059.1"/>
    <property type="molecule type" value="Genomic_DNA"/>
</dbReference>
<evidence type="ECO:0000313" key="2">
    <source>
        <dbReference type="EMBL" id="KYO45059.1"/>
    </source>
</evidence>
<reference evidence="2 3" key="1">
    <citation type="journal article" date="2012" name="Genome Biol.">
        <title>Sequencing three crocodilian genomes to illuminate the evolution of archosaurs and amniotes.</title>
        <authorList>
            <person name="St John J.A."/>
            <person name="Braun E.L."/>
            <person name="Isberg S.R."/>
            <person name="Miles L.G."/>
            <person name="Chong A.Y."/>
            <person name="Gongora J."/>
            <person name="Dalzell P."/>
            <person name="Moran C."/>
            <person name="Bed'hom B."/>
            <person name="Abzhanov A."/>
            <person name="Burgess S.C."/>
            <person name="Cooksey A.M."/>
            <person name="Castoe T.A."/>
            <person name="Crawford N.G."/>
            <person name="Densmore L.D."/>
            <person name="Drew J.C."/>
            <person name="Edwards S.V."/>
            <person name="Faircloth B.C."/>
            <person name="Fujita M.K."/>
            <person name="Greenwold M.J."/>
            <person name="Hoffmann F.G."/>
            <person name="Howard J.M."/>
            <person name="Iguchi T."/>
            <person name="Janes D.E."/>
            <person name="Khan S.Y."/>
            <person name="Kohno S."/>
            <person name="de Koning A.J."/>
            <person name="Lance S.L."/>
            <person name="McCarthy F.M."/>
            <person name="McCormack J.E."/>
            <person name="Merchant M.E."/>
            <person name="Peterson D.G."/>
            <person name="Pollock D.D."/>
            <person name="Pourmand N."/>
            <person name="Raney B.J."/>
            <person name="Roessler K.A."/>
            <person name="Sanford J.R."/>
            <person name="Sawyer R.H."/>
            <person name="Schmidt C.J."/>
            <person name="Triplett E.W."/>
            <person name="Tuberville T.D."/>
            <person name="Venegas-Anaya M."/>
            <person name="Howard J.T."/>
            <person name="Jarvis E.D."/>
            <person name="Guillette L.J.Jr."/>
            <person name="Glenn T.C."/>
            <person name="Green R.E."/>
            <person name="Ray D.A."/>
        </authorList>
    </citation>
    <scope>NUCLEOTIDE SEQUENCE [LARGE SCALE GENOMIC DNA]</scope>
    <source>
        <strain evidence="2">KSC_2009_1</strain>
    </source>
</reference>